<comment type="similarity">
    <text evidence="1">Belongs to the pseudomonas-type ThrB family.</text>
</comment>
<dbReference type="PANTHER" id="PTHR21064:SF6">
    <property type="entry name" value="AMINOGLYCOSIDE PHOSPHOTRANSFERASE DOMAIN-CONTAINING PROTEIN"/>
    <property type="match status" value="1"/>
</dbReference>
<evidence type="ECO:0000313" key="4">
    <source>
        <dbReference type="Proteomes" id="UP001232343"/>
    </source>
</evidence>
<sequence length="355" mass="40657">MVNYPNDASDNARGGRRGLRAIPTKDLFEAIRNAFNLRISNDVIDLGGSSNLNLLVTANNQNYVIRVYRPYVNKERLLDIQKVRRKLKEEGVPTTEAILTKDGQSYIVYNHRLVEMEPHIESDQEMNNWDRVKKGLPILGKIHTILKDIQVSNEAKYPLFANYIKPEDVRANSFKGIDRIRGWENLSDEEKKLADAAEELADLLYGKEIPLVSTLPRQLVHGDFWDNNIFFQQDQVVLVTDFDFMGERARIDDLALTLYFLSFQFKCMTTEESIARLSSLVQAYESGLGEPLSDTERKALPLALARQPLWSIGGWIVSLDDEETARNHANGMFSQVEWALKIMKDLDKWQEAFSS</sequence>
<name>A0ABU0D6W4_9BACI</name>
<evidence type="ECO:0000313" key="3">
    <source>
        <dbReference type="EMBL" id="MDQ0344115.1"/>
    </source>
</evidence>
<organism evidence="3 4">
    <name type="scientific">Lederbergia wuyishanensis</name>
    <dbReference type="NCBI Taxonomy" id="1347903"/>
    <lineage>
        <taxon>Bacteria</taxon>
        <taxon>Bacillati</taxon>
        <taxon>Bacillota</taxon>
        <taxon>Bacilli</taxon>
        <taxon>Bacillales</taxon>
        <taxon>Bacillaceae</taxon>
        <taxon>Lederbergia</taxon>
    </lineage>
</organism>
<dbReference type="InterPro" id="IPR011009">
    <property type="entry name" value="Kinase-like_dom_sf"/>
</dbReference>
<dbReference type="GO" id="GO:0004413">
    <property type="term" value="F:homoserine kinase activity"/>
    <property type="evidence" value="ECO:0007669"/>
    <property type="project" value="UniProtKB-EC"/>
</dbReference>
<keyword evidence="3" id="KW-0418">Kinase</keyword>
<feature type="domain" description="Aminoglycoside phosphotransferase" evidence="2">
    <location>
        <begin position="47"/>
        <end position="265"/>
    </location>
</feature>
<dbReference type="RefSeq" id="WP_244682395.1">
    <property type="nucleotide sequence ID" value="NZ_JALIRM010000011.1"/>
</dbReference>
<dbReference type="InterPro" id="IPR002575">
    <property type="entry name" value="Aminoglycoside_PTrfase"/>
</dbReference>
<reference evidence="3 4" key="1">
    <citation type="submission" date="2023-07" db="EMBL/GenBank/DDBJ databases">
        <title>Genomic Encyclopedia of Type Strains, Phase IV (KMG-IV): sequencing the most valuable type-strain genomes for metagenomic binning, comparative biology and taxonomic classification.</title>
        <authorList>
            <person name="Goeker M."/>
        </authorList>
    </citation>
    <scope>NUCLEOTIDE SEQUENCE [LARGE SCALE GENOMIC DNA]</scope>
    <source>
        <strain evidence="3 4">DSM 27848</strain>
    </source>
</reference>
<dbReference type="EC" id="2.7.1.39" evidence="3"/>
<proteinExistence type="inferred from homology"/>
<keyword evidence="3" id="KW-0808">Transferase</keyword>
<comment type="caution">
    <text evidence="3">The sequence shown here is derived from an EMBL/GenBank/DDBJ whole genome shotgun (WGS) entry which is preliminary data.</text>
</comment>
<dbReference type="EMBL" id="JAUSUO010000008">
    <property type="protein sequence ID" value="MDQ0344115.1"/>
    <property type="molecule type" value="Genomic_DNA"/>
</dbReference>
<dbReference type="SUPFAM" id="SSF56112">
    <property type="entry name" value="Protein kinase-like (PK-like)"/>
    <property type="match status" value="1"/>
</dbReference>
<dbReference type="PANTHER" id="PTHR21064">
    <property type="entry name" value="AMINOGLYCOSIDE PHOSPHOTRANSFERASE DOMAIN-CONTAINING PROTEIN-RELATED"/>
    <property type="match status" value="1"/>
</dbReference>
<dbReference type="Gene3D" id="3.90.1200.10">
    <property type="match status" value="1"/>
</dbReference>
<accession>A0ABU0D6W4</accession>
<dbReference type="InterPro" id="IPR050249">
    <property type="entry name" value="Pseudomonas-type_ThrB"/>
</dbReference>
<evidence type="ECO:0000259" key="2">
    <source>
        <dbReference type="Pfam" id="PF01636"/>
    </source>
</evidence>
<dbReference type="Proteomes" id="UP001232343">
    <property type="component" value="Unassembled WGS sequence"/>
</dbReference>
<gene>
    <name evidence="3" type="ORF">J2S14_002956</name>
</gene>
<evidence type="ECO:0000256" key="1">
    <source>
        <dbReference type="ARBA" id="ARBA00038240"/>
    </source>
</evidence>
<dbReference type="Pfam" id="PF01636">
    <property type="entry name" value="APH"/>
    <property type="match status" value="1"/>
</dbReference>
<protein>
    <submittedName>
        <fullName evidence="3">Homoserine kinase type II</fullName>
        <ecNumber evidence="3">2.7.1.39</ecNumber>
    </submittedName>
</protein>
<keyword evidence="4" id="KW-1185">Reference proteome</keyword>
<dbReference type="Gene3D" id="3.30.200.20">
    <property type="entry name" value="Phosphorylase Kinase, domain 1"/>
    <property type="match status" value="1"/>
</dbReference>